<proteinExistence type="inferred from homology"/>
<dbReference type="Pfam" id="PF01497">
    <property type="entry name" value="Peripla_BP_2"/>
    <property type="match status" value="1"/>
</dbReference>
<evidence type="ECO:0000256" key="4">
    <source>
        <dbReference type="ARBA" id="ARBA00022729"/>
    </source>
</evidence>
<evidence type="ECO:0000256" key="5">
    <source>
        <dbReference type="SAM" id="SignalP"/>
    </source>
</evidence>
<dbReference type="InterPro" id="IPR051313">
    <property type="entry name" value="Bact_iron-sidero_bind"/>
</dbReference>
<evidence type="ECO:0000259" key="6">
    <source>
        <dbReference type="PROSITE" id="PS50983"/>
    </source>
</evidence>
<dbReference type="PROSITE" id="PS51257">
    <property type="entry name" value="PROKAR_LIPOPROTEIN"/>
    <property type="match status" value="1"/>
</dbReference>
<reference evidence="7 8" key="1">
    <citation type="submission" date="2021-05" db="EMBL/GenBank/DDBJ databases">
        <title>Kineosporia and Streptomyces sp. nov. two new marine actinobacteria isolated from Coral.</title>
        <authorList>
            <person name="Buangrab K."/>
            <person name="Sutthacheep M."/>
            <person name="Yeemin T."/>
            <person name="Harunari E."/>
            <person name="Igarashi Y."/>
            <person name="Kanchanasin P."/>
            <person name="Tanasupawat S."/>
            <person name="Phongsopitanun W."/>
        </authorList>
    </citation>
    <scope>NUCLEOTIDE SEQUENCE [LARGE SCALE GENOMIC DNA]</scope>
    <source>
        <strain evidence="7 8">J2-2</strain>
    </source>
</reference>
<dbReference type="Gene3D" id="3.40.50.1980">
    <property type="entry name" value="Nitrogenase molybdenum iron protein domain"/>
    <property type="match status" value="2"/>
</dbReference>
<evidence type="ECO:0000256" key="1">
    <source>
        <dbReference type="ARBA" id="ARBA00004196"/>
    </source>
</evidence>
<comment type="subcellular location">
    <subcellularLocation>
        <location evidence="1">Cell envelope</location>
    </subcellularLocation>
</comment>
<evidence type="ECO:0000256" key="3">
    <source>
        <dbReference type="ARBA" id="ARBA00022448"/>
    </source>
</evidence>
<accession>A0ABS5TT26</accession>
<dbReference type="InterPro" id="IPR002491">
    <property type="entry name" value="ABC_transptr_periplasmic_BD"/>
</dbReference>
<dbReference type="PANTHER" id="PTHR30532">
    <property type="entry name" value="IRON III DICITRATE-BINDING PERIPLASMIC PROTEIN"/>
    <property type="match status" value="1"/>
</dbReference>
<name>A0ABS5TT26_9ACTN</name>
<dbReference type="PANTHER" id="PTHR30532:SF1">
    <property type="entry name" value="IRON(3+)-HYDROXAMATE-BINDING PROTEIN FHUD"/>
    <property type="match status" value="1"/>
</dbReference>
<dbReference type="EMBL" id="JAHBAY010000022">
    <property type="protein sequence ID" value="MBT0773974.1"/>
    <property type="molecule type" value="Genomic_DNA"/>
</dbReference>
<dbReference type="SUPFAM" id="SSF53807">
    <property type="entry name" value="Helical backbone' metal receptor"/>
    <property type="match status" value="1"/>
</dbReference>
<dbReference type="PROSITE" id="PS50983">
    <property type="entry name" value="FE_B12_PBP"/>
    <property type="match status" value="1"/>
</dbReference>
<sequence>MLRRSSLRLAGAAATLALLTTACGSGDGDDGDAGDGAQQGSRQVSTTLGTVEVPETIDSVVVLEGRRDQDLVLSLGLPLTGIPQIDPEAGYELENPLAAATQASGAKELFLEGEINLEAIAATGPDLIVSRASDVEGIQSELEAVAPVLAVGEQTTSTWQDDLTLLGEATGTQDKAAQLIADYDARVAQIKQKYADEIADTTIAPIVYNLEGTGIRAQRLQSQVLRDIGATPSEAFADAIADADTEVEFSPEQTLQAYQDADAMLVAVNTADEWQAAQNDQLFQQLPAVENDRIVRTDKFSFEGGPITAMHVLDVVEQLYAS</sequence>
<protein>
    <submittedName>
        <fullName evidence="7">ABC transporter substrate-binding protein</fullName>
    </submittedName>
</protein>
<dbReference type="RefSeq" id="WP_214160511.1">
    <property type="nucleotide sequence ID" value="NZ_JAHBAY010000022.1"/>
</dbReference>
<evidence type="ECO:0000313" key="8">
    <source>
        <dbReference type="Proteomes" id="UP001197247"/>
    </source>
</evidence>
<feature type="domain" description="Fe/B12 periplasmic-binding" evidence="6">
    <location>
        <begin position="60"/>
        <end position="322"/>
    </location>
</feature>
<evidence type="ECO:0000313" key="7">
    <source>
        <dbReference type="EMBL" id="MBT0773974.1"/>
    </source>
</evidence>
<dbReference type="Proteomes" id="UP001197247">
    <property type="component" value="Unassembled WGS sequence"/>
</dbReference>
<evidence type="ECO:0000256" key="2">
    <source>
        <dbReference type="ARBA" id="ARBA00008814"/>
    </source>
</evidence>
<feature type="signal peptide" evidence="5">
    <location>
        <begin position="1"/>
        <end position="24"/>
    </location>
</feature>
<keyword evidence="3" id="KW-0813">Transport</keyword>
<keyword evidence="4 5" id="KW-0732">Signal</keyword>
<gene>
    <name evidence="7" type="ORF">KIH74_33830</name>
</gene>
<comment type="similarity">
    <text evidence="2">Belongs to the bacterial solute-binding protein 8 family.</text>
</comment>
<feature type="chain" id="PRO_5046032361" evidence="5">
    <location>
        <begin position="25"/>
        <end position="322"/>
    </location>
</feature>
<keyword evidence="8" id="KW-1185">Reference proteome</keyword>
<comment type="caution">
    <text evidence="7">The sequence shown here is derived from an EMBL/GenBank/DDBJ whole genome shotgun (WGS) entry which is preliminary data.</text>
</comment>
<organism evidence="7 8">
    <name type="scientific">Kineosporia corallincola</name>
    <dbReference type="NCBI Taxonomy" id="2835133"/>
    <lineage>
        <taxon>Bacteria</taxon>
        <taxon>Bacillati</taxon>
        <taxon>Actinomycetota</taxon>
        <taxon>Actinomycetes</taxon>
        <taxon>Kineosporiales</taxon>
        <taxon>Kineosporiaceae</taxon>
        <taxon>Kineosporia</taxon>
    </lineage>
</organism>